<protein>
    <recommendedName>
        <fullName evidence="2">Integrase core domain-containing protein</fullName>
    </recommendedName>
</protein>
<accession>A0ABN8S800</accession>
<dbReference type="PANTHER" id="PTHR46791">
    <property type="entry name" value="EXPRESSED PROTEIN"/>
    <property type="match status" value="1"/>
</dbReference>
<dbReference type="Proteomes" id="UP001159405">
    <property type="component" value="Unassembled WGS sequence"/>
</dbReference>
<feature type="domain" description="Integrase core" evidence="2">
    <location>
        <begin position="151"/>
        <end position="334"/>
    </location>
</feature>
<feature type="transmembrane region" description="Helical" evidence="1">
    <location>
        <begin position="42"/>
        <end position="65"/>
    </location>
</feature>
<evidence type="ECO:0000256" key="1">
    <source>
        <dbReference type="SAM" id="Phobius"/>
    </source>
</evidence>
<organism evidence="3 4">
    <name type="scientific">Porites lobata</name>
    <dbReference type="NCBI Taxonomy" id="104759"/>
    <lineage>
        <taxon>Eukaryota</taxon>
        <taxon>Metazoa</taxon>
        <taxon>Cnidaria</taxon>
        <taxon>Anthozoa</taxon>
        <taxon>Hexacorallia</taxon>
        <taxon>Scleractinia</taxon>
        <taxon>Fungiina</taxon>
        <taxon>Poritidae</taxon>
        <taxon>Porites</taxon>
    </lineage>
</organism>
<name>A0ABN8S800_9CNID</name>
<dbReference type="EMBL" id="CALNXK010000558">
    <property type="protein sequence ID" value="CAH3187644.1"/>
    <property type="molecule type" value="Genomic_DNA"/>
</dbReference>
<keyword evidence="1" id="KW-1133">Transmembrane helix</keyword>
<keyword evidence="1" id="KW-0812">Transmembrane</keyword>
<gene>
    <name evidence="3" type="ORF">PLOB_00037889</name>
</gene>
<evidence type="ECO:0000313" key="3">
    <source>
        <dbReference type="EMBL" id="CAH3187644.1"/>
    </source>
</evidence>
<dbReference type="InterPro" id="IPR058913">
    <property type="entry name" value="Integrase_dom_put"/>
</dbReference>
<proteinExistence type="predicted"/>
<reference evidence="3 4" key="1">
    <citation type="submission" date="2022-05" db="EMBL/GenBank/DDBJ databases">
        <authorList>
            <consortium name="Genoscope - CEA"/>
            <person name="William W."/>
        </authorList>
    </citation>
    <scope>NUCLEOTIDE SEQUENCE [LARGE SCALE GENOMIC DNA]</scope>
</reference>
<keyword evidence="1" id="KW-0472">Membrane</keyword>
<comment type="caution">
    <text evidence="3">The sequence shown here is derived from an EMBL/GenBank/DDBJ whole genome shotgun (WGS) entry which is preliminary data.</text>
</comment>
<evidence type="ECO:0000259" key="2">
    <source>
        <dbReference type="Pfam" id="PF24764"/>
    </source>
</evidence>
<evidence type="ECO:0000313" key="4">
    <source>
        <dbReference type="Proteomes" id="UP001159405"/>
    </source>
</evidence>
<keyword evidence="4" id="KW-1185">Reference proteome</keyword>
<dbReference type="Pfam" id="PF24764">
    <property type="entry name" value="rva_4"/>
    <property type="match status" value="1"/>
</dbReference>
<sequence>MAARIFRYTMLLSMVIPSTCVLPGYFSLPAHAERDDIIDHFFHLGLGYSEILMCLFLLHGICLSIRQLKRILRCRGLGRRANRTDLRQVCEAIEEELRGSGSTIGYRQMTQRLVVDHGLVVGKETVRELMKILDPYGVSARSSRRLRRRQYSKKGPNHIWHIDGYDKLKPFGFCVHGAIDGYSRRILWLEVGPSNNDPSLIAQYFVDTIRQIGGTAKIIRGDGGTENVYVAAVQRFFRRDGDDSWAGDKSFLYGKSVANQRIEAWWGILRRGCSDWWIRFFQDMRDSGLYCANDAVQAECLKFCFMPLIRKELYKVAVLWNLHKIRPTNNAESPSGRPDLLYFVSDVTGGADLKQDVDIDDIELAEQRCCYRYAESGCCVEFTQLASIIMQEQNLDMPETAEDAVTLYSTLLQSMDDLV</sequence>
<dbReference type="PANTHER" id="PTHR46791:SF13">
    <property type="entry name" value="CLR5 DOMAIN-CONTAINING PROTEIN"/>
    <property type="match status" value="1"/>
</dbReference>